<reference evidence="2 4" key="1">
    <citation type="journal article" date="2016" name="Mol. Biol. Evol.">
        <title>Comparative Genomics of Early-Diverging Mushroom-Forming Fungi Provides Insights into the Origins of Lignocellulose Decay Capabilities.</title>
        <authorList>
            <person name="Nagy L.G."/>
            <person name="Riley R."/>
            <person name="Tritt A."/>
            <person name="Adam C."/>
            <person name="Daum C."/>
            <person name="Floudas D."/>
            <person name="Sun H."/>
            <person name="Yadav J.S."/>
            <person name="Pangilinan J."/>
            <person name="Larsson K.H."/>
            <person name="Matsuura K."/>
            <person name="Barry K."/>
            <person name="Labutti K."/>
            <person name="Kuo R."/>
            <person name="Ohm R.A."/>
            <person name="Bhattacharya S.S."/>
            <person name="Shirouzu T."/>
            <person name="Yoshinaga Y."/>
            <person name="Martin F.M."/>
            <person name="Grigoriev I.V."/>
            <person name="Hibbett D.S."/>
        </authorList>
    </citation>
    <scope>NUCLEOTIDE SEQUENCE [LARGE SCALE GENOMIC DNA]</scope>
    <source>
        <strain evidence="2 4">CBS 109695</strain>
    </source>
</reference>
<accession>A0A167WWW8</accession>
<dbReference type="OrthoDB" id="2104739at2759"/>
<dbReference type="EMBL" id="KV417781">
    <property type="protein sequence ID" value="KZP06574.1"/>
    <property type="molecule type" value="Genomic_DNA"/>
</dbReference>
<sequence length="332" mass="36869">MPGRKLQPLVAGRVLGYLLREAPHEAGVVPITKEIRSCKKEHEDDTLLRLADLANFYVHSLLKTFQKYSGRTPRLSEDSPRAPFEAERDGNELEHMVVVDEDQLYRDCKRMALERDGGRCMVSGLFDAPWVVAEGIDPDLIPATTITTNACHIIPQKMAAGHRIQAEVSSSMNVLSVLERWGAVRLDEINGAQINCLENIMTLSLWAHDKFDNMALWFKHIDVSGSFMSSAINALFTVIPTNPITFTTKDVTTHPLPDPLYLSLHRACCRVLRLSGAAEHIQEVRRREDMETRVLAKDGSTSDVLYSLLASLPSGRGSLPPMPITSASATLL</sequence>
<evidence type="ECO:0000313" key="2">
    <source>
        <dbReference type="EMBL" id="KZP06574.1"/>
    </source>
</evidence>
<gene>
    <name evidence="3" type="ORF">FIBSPDRAFT_733223</name>
    <name evidence="2" type="ORF">FIBSPDRAFT_764164</name>
</gene>
<evidence type="ECO:0000259" key="1">
    <source>
        <dbReference type="Pfam" id="PF13391"/>
    </source>
</evidence>
<evidence type="ECO:0000313" key="3">
    <source>
        <dbReference type="EMBL" id="KZP25771.1"/>
    </source>
</evidence>
<proteinExistence type="predicted"/>
<keyword evidence="4" id="KW-1185">Reference proteome</keyword>
<dbReference type="EMBL" id="KV417518">
    <property type="protein sequence ID" value="KZP25771.1"/>
    <property type="molecule type" value="Genomic_DNA"/>
</dbReference>
<dbReference type="Pfam" id="PF13391">
    <property type="entry name" value="HNH_2"/>
    <property type="match status" value="1"/>
</dbReference>
<name>A0A167WWW8_9AGAM</name>
<dbReference type="InterPro" id="IPR003615">
    <property type="entry name" value="HNH_nuc"/>
</dbReference>
<dbReference type="STRING" id="436010.A0A167WWW8"/>
<dbReference type="AlphaFoldDB" id="A0A167WWW8"/>
<feature type="domain" description="HNH nuclease" evidence="1">
    <location>
        <begin position="120"/>
        <end position="216"/>
    </location>
</feature>
<organism evidence="2 4">
    <name type="scientific">Athelia psychrophila</name>
    <dbReference type="NCBI Taxonomy" id="1759441"/>
    <lineage>
        <taxon>Eukaryota</taxon>
        <taxon>Fungi</taxon>
        <taxon>Dikarya</taxon>
        <taxon>Basidiomycota</taxon>
        <taxon>Agaricomycotina</taxon>
        <taxon>Agaricomycetes</taxon>
        <taxon>Agaricomycetidae</taxon>
        <taxon>Atheliales</taxon>
        <taxon>Atheliaceae</taxon>
        <taxon>Athelia</taxon>
    </lineage>
</organism>
<dbReference type="Proteomes" id="UP000076532">
    <property type="component" value="Unassembled WGS sequence"/>
</dbReference>
<evidence type="ECO:0000313" key="4">
    <source>
        <dbReference type="Proteomes" id="UP000076532"/>
    </source>
</evidence>
<protein>
    <recommendedName>
        <fullName evidence="1">HNH nuclease domain-containing protein</fullName>
    </recommendedName>
</protein>